<dbReference type="GO" id="GO:0005829">
    <property type="term" value="C:cytosol"/>
    <property type="evidence" value="ECO:0007669"/>
    <property type="project" value="TreeGrafter"/>
</dbReference>
<dbReference type="CDD" id="cd17926">
    <property type="entry name" value="DEXHc_RE"/>
    <property type="match status" value="1"/>
</dbReference>
<dbReference type="HOGENOM" id="CLU_011686_0_0_10"/>
<feature type="domain" description="Helicase ATP-binding" evidence="1">
    <location>
        <begin position="57"/>
        <end position="228"/>
    </location>
</feature>
<dbReference type="GO" id="GO:0003677">
    <property type="term" value="F:DNA binding"/>
    <property type="evidence" value="ECO:0007669"/>
    <property type="project" value="InterPro"/>
</dbReference>
<dbReference type="GO" id="GO:0005524">
    <property type="term" value="F:ATP binding"/>
    <property type="evidence" value="ECO:0007669"/>
    <property type="project" value="InterPro"/>
</dbReference>
<dbReference type="InterPro" id="IPR001650">
    <property type="entry name" value="Helicase_C-like"/>
</dbReference>
<reference evidence="2 3" key="1">
    <citation type="journal article" date="2009" name="Stand. Genomic Sci.">
        <title>Complete genome sequence of Dyadobacter fermentans type strain (NS114).</title>
        <authorList>
            <person name="Lang E."/>
            <person name="Lapidus A."/>
            <person name="Chertkov O."/>
            <person name="Brettin T."/>
            <person name="Detter J.C."/>
            <person name="Han C."/>
            <person name="Copeland A."/>
            <person name="Glavina Del Rio T."/>
            <person name="Nolan M."/>
            <person name="Chen F."/>
            <person name="Lucas S."/>
            <person name="Tice H."/>
            <person name="Cheng J.F."/>
            <person name="Land M."/>
            <person name="Hauser L."/>
            <person name="Chang Y.J."/>
            <person name="Jeffries C.D."/>
            <person name="Kopitz M."/>
            <person name="Bruce D."/>
            <person name="Goodwin L."/>
            <person name="Pitluck S."/>
            <person name="Ovchinnikova G."/>
            <person name="Pati A."/>
            <person name="Ivanova N."/>
            <person name="Mavrommatis K."/>
            <person name="Chen A."/>
            <person name="Palaniappan K."/>
            <person name="Chain P."/>
            <person name="Bristow J."/>
            <person name="Eisen J.A."/>
            <person name="Markowitz V."/>
            <person name="Hugenholtz P."/>
            <person name="Goker M."/>
            <person name="Rohde M."/>
            <person name="Kyrpides N.C."/>
            <person name="Klenk H.P."/>
        </authorList>
    </citation>
    <scope>NUCLEOTIDE SEQUENCE [LARGE SCALE GENOMIC DNA]</scope>
    <source>
        <strain evidence="3">ATCC 700827 / DSM 18053 / CIP 107007 / KCTC 52180 / NS114</strain>
    </source>
</reference>
<dbReference type="InterPro" id="IPR006935">
    <property type="entry name" value="Helicase/UvrB_N"/>
</dbReference>
<sequence>MERTVAVGMKSRSAAIAGTWPRSFRFAAQEYDAQGKPIGDRKGLRPPQLGALYAIGSHWTQNSSIATVVMPTGTGKTETMLSALAAFPRGPMVVAVPSKALRNQTTRKFLTFGLLRKLTLLPEEVENPIVGLLSKQPGGENDLAIFEDCNVVVSAMASLTGGKAKNLASKIANRSGVLIVDEAHHVAATSWSDLRSAFSGKYTLQFTATPFREDGKLVDGDVIYSYSLRKAQEDGYFKPIKFLPVHELHQDSADDAIAHLACKTLREDLAVGNNHLIMARCSKIDRAQEILMLYRVHGSEFSPQIIHSELQDSQERINRLITGDSRIAVCVNMLGEGFDLPPLKIAALHDPQKSLAPLLQFTGRFTRTSGEHLGDATVIANITDTNISSALERLYSEDSDWNVLLSEMSSEASRDHAQLVDFLNSSISLGEDREDAPSISHHLLRPVFSTLTYNCPAFSPKKFHEAISKDVEVTRVWLHVDSQTLYFVTRSKVRVKWSRSKDLVETDWHLFVLHFDEKRNLLYLASSDKTSNHAKLAAAVGATTIIDGEPIFKSLGNIGRLVFNNLGVSKHGRRNLSYAMYTGANVRDALTFAAAPGSRKANLSGSGWERGKHVTIGCSYKGRVWSKESGTIPQLIGWSEAVGEKLLDATITTEEIIENVLIPIEVTSLPDGEIMGIEWPFEILRQSEDRVDLSLGGKEIPIYLCDIQLSSVDRAGNSIRFELLDSQADVLGTFDLKIGGPQGFEVVRVSDEEIIFHVGSKEFIAESYFSDYPPLVRYFDLTELDGNLVLRPENPYNFELPEDSLDPWDWVGVDITRESIWKDGFERRNSVQWAAAQKFINDDFEVVIDDDGPGEAADLVCLKEEAHFIRLVLVHCKFSKSEQAGNRVGDVAEVASQAIRSAKWAGRFKELCRHITNRARRPSTGHRTFVLNGNIADVNKLLRASRFKEVRPEIVIVQPGISRTTVSGSQKMLLAAAASYIKETVGVELVVACSE</sequence>
<dbReference type="PANTHER" id="PTHR47396:SF1">
    <property type="entry name" value="ATP-DEPENDENT HELICASE IRC3-RELATED"/>
    <property type="match status" value="1"/>
</dbReference>
<dbReference type="SMART" id="SM00487">
    <property type="entry name" value="DEXDc"/>
    <property type="match status" value="1"/>
</dbReference>
<evidence type="ECO:0000313" key="2">
    <source>
        <dbReference type="EMBL" id="ACT96420.1"/>
    </source>
</evidence>
<dbReference type="EMBL" id="CP001619">
    <property type="protein sequence ID" value="ACT96420.1"/>
    <property type="molecule type" value="Genomic_DNA"/>
</dbReference>
<dbReference type="InterPro" id="IPR027417">
    <property type="entry name" value="P-loop_NTPase"/>
</dbReference>
<proteinExistence type="predicted"/>
<dbReference type="PROSITE" id="PS51192">
    <property type="entry name" value="HELICASE_ATP_BIND_1"/>
    <property type="match status" value="1"/>
</dbReference>
<name>C6VT56_DYAFD</name>
<dbReference type="STRING" id="471854.Dfer_5222"/>
<dbReference type="KEGG" id="dfe:Dfer_5222"/>
<evidence type="ECO:0000313" key="3">
    <source>
        <dbReference type="Proteomes" id="UP000002011"/>
    </source>
</evidence>
<protein>
    <submittedName>
        <fullName evidence="2">Type III restriction protein res subunit</fullName>
    </submittedName>
</protein>
<dbReference type="Proteomes" id="UP000002011">
    <property type="component" value="Chromosome"/>
</dbReference>
<dbReference type="AlphaFoldDB" id="C6VT56"/>
<dbReference type="PANTHER" id="PTHR47396">
    <property type="entry name" value="TYPE I RESTRICTION ENZYME ECOKI R PROTEIN"/>
    <property type="match status" value="1"/>
</dbReference>
<dbReference type="InterPro" id="IPR050742">
    <property type="entry name" value="Helicase_Restrict-Modif_Enz"/>
</dbReference>
<dbReference type="Gene3D" id="3.40.50.300">
    <property type="entry name" value="P-loop containing nucleotide triphosphate hydrolases"/>
    <property type="match status" value="2"/>
</dbReference>
<dbReference type="GO" id="GO:0016787">
    <property type="term" value="F:hydrolase activity"/>
    <property type="evidence" value="ECO:0007669"/>
    <property type="project" value="InterPro"/>
</dbReference>
<organism evidence="2 3">
    <name type="scientific">Dyadobacter fermentans (strain ATCC 700827 / DSM 18053 / CIP 107007 / KCTC 52180 / NS114)</name>
    <dbReference type="NCBI Taxonomy" id="471854"/>
    <lineage>
        <taxon>Bacteria</taxon>
        <taxon>Pseudomonadati</taxon>
        <taxon>Bacteroidota</taxon>
        <taxon>Cytophagia</taxon>
        <taxon>Cytophagales</taxon>
        <taxon>Spirosomataceae</taxon>
        <taxon>Dyadobacter</taxon>
    </lineage>
</organism>
<accession>C6VT56</accession>
<evidence type="ECO:0000259" key="1">
    <source>
        <dbReference type="PROSITE" id="PS51192"/>
    </source>
</evidence>
<dbReference type="Pfam" id="PF00271">
    <property type="entry name" value="Helicase_C"/>
    <property type="match status" value="1"/>
</dbReference>
<dbReference type="SUPFAM" id="SSF52540">
    <property type="entry name" value="P-loop containing nucleoside triphosphate hydrolases"/>
    <property type="match status" value="1"/>
</dbReference>
<keyword evidence="3" id="KW-1185">Reference proteome</keyword>
<gene>
    <name evidence="2" type="ordered locus">Dfer_5222</name>
</gene>
<dbReference type="eggNOG" id="COG1061">
    <property type="taxonomic scope" value="Bacteria"/>
</dbReference>
<dbReference type="Pfam" id="PF04851">
    <property type="entry name" value="ResIII"/>
    <property type="match status" value="1"/>
</dbReference>
<dbReference type="InterPro" id="IPR014001">
    <property type="entry name" value="Helicase_ATP-bd"/>
</dbReference>